<dbReference type="EMBL" id="JARAYU010000029">
    <property type="protein sequence ID" value="MDX3706502.1"/>
    <property type="molecule type" value="Genomic_DNA"/>
</dbReference>
<reference evidence="2 3" key="1">
    <citation type="journal article" date="2023" name="Microb. Genom.">
        <title>Mesoterricola silvestris gen. nov., sp. nov., Mesoterricola sediminis sp. nov., Geothrix oryzae sp. nov., Geothrix edaphica sp. nov., Geothrix rubra sp. nov., and Geothrix limicola sp. nov., six novel members of Acidobacteriota isolated from soils.</title>
        <authorList>
            <person name="Weisberg A.J."/>
            <person name="Pearce E."/>
            <person name="Kramer C.G."/>
            <person name="Chang J.H."/>
            <person name="Clarke C.R."/>
        </authorList>
    </citation>
    <scope>NUCLEOTIDE SEQUENCE [LARGE SCALE GENOMIC DNA]</scope>
    <source>
        <strain evidence="2 3">ID09-01A</strain>
    </source>
</reference>
<feature type="region of interest" description="Disordered" evidence="1">
    <location>
        <begin position="1"/>
        <end position="43"/>
    </location>
</feature>
<gene>
    <name evidence="2" type="ORF">PV662_43755</name>
</gene>
<organism evidence="2 3">
    <name type="scientific">Streptomyces europaeiscabiei</name>
    <dbReference type="NCBI Taxonomy" id="146819"/>
    <lineage>
        <taxon>Bacteria</taxon>
        <taxon>Bacillati</taxon>
        <taxon>Actinomycetota</taxon>
        <taxon>Actinomycetes</taxon>
        <taxon>Kitasatosporales</taxon>
        <taxon>Streptomycetaceae</taxon>
        <taxon>Streptomyces</taxon>
    </lineage>
</organism>
<name>A0ABU4NWP8_9ACTN</name>
<sequence>MKAHSTWRAAVLDAPPYDGPARVDDPGTPTPGPRPTLGAPASGEAARFDHPLVRAAIAETVVGPVRLAAGHARAAELLQGELRH</sequence>
<comment type="caution">
    <text evidence="2">The sequence shown here is derived from an EMBL/GenBank/DDBJ whole genome shotgun (WGS) entry which is preliminary data.</text>
</comment>
<keyword evidence="3" id="KW-1185">Reference proteome</keyword>
<dbReference type="RefSeq" id="WP_199845752.1">
    <property type="nucleotide sequence ID" value="NZ_JARAUR010000032.1"/>
</dbReference>
<evidence type="ECO:0000256" key="1">
    <source>
        <dbReference type="SAM" id="MobiDB-lite"/>
    </source>
</evidence>
<proteinExistence type="predicted"/>
<evidence type="ECO:0000313" key="2">
    <source>
        <dbReference type="EMBL" id="MDX3706502.1"/>
    </source>
</evidence>
<evidence type="ECO:0000313" key="3">
    <source>
        <dbReference type="Proteomes" id="UP001271274"/>
    </source>
</evidence>
<dbReference type="Proteomes" id="UP001271274">
    <property type="component" value="Unassembled WGS sequence"/>
</dbReference>
<protein>
    <submittedName>
        <fullName evidence="2">Uncharacterized protein</fullName>
    </submittedName>
</protein>
<accession>A0ABU4NWP8</accession>